<organism evidence="4 5">
    <name type="scientific">Segatella oulorum</name>
    <dbReference type="NCBI Taxonomy" id="28136"/>
    <lineage>
        <taxon>Bacteria</taxon>
        <taxon>Pseudomonadati</taxon>
        <taxon>Bacteroidota</taxon>
        <taxon>Bacteroidia</taxon>
        <taxon>Bacteroidales</taxon>
        <taxon>Prevotellaceae</taxon>
        <taxon>Segatella</taxon>
    </lineage>
</organism>
<protein>
    <submittedName>
        <fullName evidence="4">Bleomycin hydrolase</fullName>
    </submittedName>
</protein>
<dbReference type="GO" id="GO:0005737">
    <property type="term" value="C:cytoplasm"/>
    <property type="evidence" value="ECO:0007669"/>
    <property type="project" value="TreeGrafter"/>
</dbReference>
<dbReference type="Pfam" id="PF03051">
    <property type="entry name" value="Peptidase_C1_2"/>
    <property type="match status" value="1"/>
</dbReference>
<dbReference type="Proteomes" id="UP000190065">
    <property type="component" value="Unassembled WGS sequence"/>
</dbReference>
<evidence type="ECO:0000256" key="2">
    <source>
        <dbReference type="ARBA" id="ARBA00022801"/>
    </source>
</evidence>
<dbReference type="GO" id="GO:0006508">
    <property type="term" value="P:proteolysis"/>
    <property type="evidence" value="ECO:0007669"/>
    <property type="project" value="UniProtKB-KW"/>
</dbReference>
<dbReference type="InterPro" id="IPR004134">
    <property type="entry name" value="Peptidase_C1B"/>
</dbReference>
<dbReference type="GO" id="GO:0043418">
    <property type="term" value="P:homocysteine catabolic process"/>
    <property type="evidence" value="ECO:0007669"/>
    <property type="project" value="TreeGrafter"/>
</dbReference>
<evidence type="ECO:0000256" key="1">
    <source>
        <dbReference type="ARBA" id="ARBA00022670"/>
    </source>
</evidence>
<dbReference type="eggNOG" id="COG3579">
    <property type="taxonomic scope" value="Bacteria"/>
</dbReference>
<dbReference type="SUPFAM" id="SSF54001">
    <property type="entry name" value="Cysteine proteinases"/>
    <property type="match status" value="1"/>
</dbReference>
<evidence type="ECO:0000256" key="3">
    <source>
        <dbReference type="ARBA" id="ARBA00022807"/>
    </source>
</evidence>
<dbReference type="PANTHER" id="PTHR10363">
    <property type="entry name" value="BLEOMYCIN HYDROLASE"/>
    <property type="match status" value="1"/>
</dbReference>
<dbReference type="EMBL" id="FUXK01000003">
    <property type="protein sequence ID" value="SJZ52999.1"/>
    <property type="molecule type" value="Genomic_DNA"/>
</dbReference>
<keyword evidence="2 4" id="KW-0378">Hydrolase</keyword>
<gene>
    <name evidence="4" type="ORF">SAMN02745202_00403</name>
</gene>
<dbReference type="RefSeq" id="WP_025069862.1">
    <property type="nucleotide sequence ID" value="NZ_FUXK01000003.1"/>
</dbReference>
<keyword evidence="3" id="KW-0788">Thiol protease</keyword>
<dbReference type="PANTHER" id="PTHR10363:SF2">
    <property type="entry name" value="BLEOMYCIN HYDROLASE"/>
    <property type="match status" value="1"/>
</dbReference>
<accession>A0A1T4LE03</accession>
<dbReference type="PROSITE" id="PS51257">
    <property type="entry name" value="PROKAR_LIPOPROTEIN"/>
    <property type="match status" value="1"/>
</dbReference>
<dbReference type="GO" id="GO:0070005">
    <property type="term" value="F:cysteine-type aminopeptidase activity"/>
    <property type="evidence" value="ECO:0007669"/>
    <property type="project" value="InterPro"/>
</dbReference>
<keyword evidence="1" id="KW-0645">Protease</keyword>
<dbReference type="InterPro" id="IPR038765">
    <property type="entry name" value="Papain-like_cys_pep_sf"/>
</dbReference>
<sequence length="335" mass="37495">MKKILFCLTMGLLWLSSCTRPVQRKAEKSPFIIDVLLKTTPVKDQGRSTLCWVYAMLATIETNHLMQGDSVNLSPNYIARSLMMDEMRRCYLAHGAAPLRLRGMGPRLLHLLSAYGVVPYDSYSTLKPVNLNVLAHRLQRATQAVHDFASLNAQGNRLLDEALGYLPGATVHMLGADYTPQEFARSVCRDDEYQALTSFTHHPFGQRFALEVPDNVAGDSALNVPLDKLMAFIVQRLQGGRAVFWEGDVSSEGFDFAGGVAVLTTQHITQQQRQQAFERLQTTDDHAMALVGLAHDHRGNRYFIAKNSWGAHNRFHGFIYLSEAYVRLNTTLIVG</sequence>
<dbReference type="STRING" id="28136.SAMN02745202_00403"/>
<proteinExistence type="predicted"/>
<dbReference type="Gene3D" id="3.90.70.10">
    <property type="entry name" value="Cysteine proteinases"/>
    <property type="match status" value="1"/>
</dbReference>
<dbReference type="GO" id="GO:0009636">
    <property type="term" value="P:response to toxic substance"/>
    <property type="evidence" value="ECO:0007669"/>
    <property type="project" value="TreeGrafter"/>
</dbReference>
<dbReference type="AlphaFoldDB" id="A0A1T4LE03"/>
<evidence type="ECO:0000313" key="5">
    <source>
        <dbReference type="Proteomes" id="UP000190065"/>
    </source>
</evidence>
<evidence type="ECO:0000313" key="4">
    <source>
        <dbReference type="EMBL" id="SJZ52999.1"/>
    </source>
</evidence>
<name>A0A1T4LE03_9BACT</name>
<reference evidence="4 5" key="1">
    <citation type="submission" date="2017-02" db="EMBL/GenBank/DDBJ databases">
        <authorList>
            <person name="Peterson S.W."/>
        </authorList>
    </citation>
    <scope>NUCLEOTIDE SEQUENCE [LARGE SCALE GENOMIC DNA]</scope>
    <source>
        <strain evidence="4 5">ATCC 43324</strain>
    </source>
</reference>